<evidence type="ECO:0000313" key="4">
    <source>
        <dbReference type="EMBL" id="PTD95498.1"/>
    </source>
</evidence>
<dbReference type="SUPFAM" id="SSF57716">
    <property type="entry name" value="Glucocorticoid receptor-like (DNA-binding domain)"/>
    <property type="match status" value="1"/>
</dbReference>
<dbReference type="GO" id="GO:0008270">
    <property type="term" value="F:zinc ion binding"/>
    <property type="evidence" value="ECO:0007669"/>
    <property type="project" value="UniProtKB-UniRule"/>
</dbReference>
<evidence type="ECO:0000256" key="3">
    <source>
        <dbReference type="HAMAP-Rule" id="MF_00649"/>
    </source>
</evidence>
<evidence type="ECO:0000256" key="2">
    <source>
        <dbReference type="ARBA" id="ARBA00022833"/>
    </source>
</evidence>
<organism evidence="4 5">
    <name type="scientific">Pseudothauera lacus</name>
    <dbReference type="NCBI Taxonomy" id="2136175"/>
    <lineage>
        <taxon>Bacteria</taxon>
        <taxon>Pseudomonadati</taxon>
        <taxon>Pseudomonadota</taxon>
        <taxon>Betaproteobacteria</taxon>
        <taxon>Rhodocyclales</taxon>
        <taxon>Zoogloeaceae</taxon>
        <taxon>Pseudothauera</taxon>
    </lineage>
</organism>
<dbReference type="InterPro" id="IPR013088">
    <property type="entry name" value="Znf_NHR/GATA"/>
</dbReference>
<feature type="binding site" evidence="3">
    <location>
        <position position="36"/>
    </location>
    <ligand>
        <name>Zn(2+)</name>
        <dbReference type="ChEBI" id="CHEBI:29105"/>
    </ligand>
</feature>
<comment type="cofactor">
    <cofactor evidence="3">
        <name>Zn(2+)</name>
        <dbReference type="ChEBI" id="CHEBI:29105"/>
    </cofactor>
    <text evidence="3">Binds 1 zinc ion.</text>
</comment>
<accession>A0A2T4ICN0</accession>
<dbReference type="InterPro" id="IPR005584">
    <property type="entry name" value="DNA_gyrase_inhibitor_YacG"/>
</dbReference>
<dbReference type="GO" id="GO:0008657">
    <property type="term" value="F:DNA topoisomerase type II (double strand cut, ATP-hydrolyzing) inhibitor activity"/>
    <property type="evidence" value="ECO:0007669"/>
    <property type="project" value="UniProtKB-UniRule"/>
</dbReference>
<dbReference type="OrthoDB" id="9809663at2"/>
<evidence type="ECO:0000313" key="5">
    <source>
        <dbReference type="Proteomes" id="UP000241193"/>
    </source>
</evidence>
<dbReference type="PANTHER" id="PTHR36150">
    <property type="entry name" value="DNA GYRASE INHIBITOR YACG"/>
    <property type="match status" value="1"/>
</dbReference>
<dbReference type="Gene3D" id="3.30.50.10">
    <property type="entry name" value="Erythroid Transcription Factor GATA-1, subunit A"/>
    <property type="match status" value="1"/>
</dbReference>
<dbReference type="HAMAP" id="MF_00649">
    <property type="entry name" value="DNA_gyrase_inhibitor_YacG"/>
    <property type="match status" value="1"/>
</dbReference>
<comment type="caution">
    <text evidence="4">The sequence shown here is derived from an EMBL/GenBank/DDBJ whole genome shotgun (WGS) entry which is preliminary data.</text>
</comment>
<dbReference type="GO" id="GO:0006355">
    <property type="term" value="P:regulation of DNA-templated transcription"/>
    <property type="evidence" value="ECO:0007669"/>
    <property type="project" value="InterPro"/>
</dbReference>
<dbReference type="PANTHER" id="PTHR36150:SF1">
    <property type="entry name" value="DNA GYRASE INHIBITOR YACG"/>
    <property type="match status" value="1"/>
</dbReference>
<reference evidence="4 5" key="2">
    <citation type="submission" date="2018-04" db="EMBL/GenBank/DDBJ databases">
        <title>Thauera lacus sp. nov., isolated from an saline lake in Inner Mongolia, China.</title>
        <authorList>
            <person name="Liang Q.-Y."/>
        </authorList>
    </citation>
    <scope>NUCLEOTIDE SEQUENCE [LARGE SCALE GENOMIC DNA]</scope>
    <source>
        <strain evidence="4 5">D20</strain>
    </source>
</reference>
<protein>
    <recommendedName>
        <fullName evidence="3">DNA gyrase inhibitor YacG</fullName>
    </recommendedName>
</protein>
<comment type="subunit">
    <text evidence="3">Interacts with GyrB.</text>
</comment>
<proteinExistence type="inferred from homology"/>
<dbReference type="Proteomes" id="UP000241193">
    <property type="component" value="Unassembled WGS sequence"/>
</dbReference>
<dbReference type="AlphaFoldDB" id="A0A2T4ICN0"/>
<keyword evidence="1 3" id="KW-0479">Metal-binding</keyword>
<gene>
    <name evidence="3" type="primary">yacG</name>
    <name evidence="4" type="ORF">C8261_13655</name>
</gene>
<feature type="binding site" evidence="3">
    <location>
        <position position="32"/>
    </location>
    <ligand>
        <name>Zn(2+)</name>
        <dbReference type="ChEBI" id="CHEBI:29105"/>
    </ligand>
</feature>
<keyword evidence="5" id="KW-1185">Reference proteome</keyword>
<comment type="function">
    <text evidence="3">Inhibits all the catalytic activities of DNA gyrase by preventing its interaction with DNA. Acts by binding directly to the C-terminal domain of GyrB, which probably disrupts DNA binding by the gyrase.</text>
</comment>
<feature type="binding site" evidence="3">
    <location>
        <position position="16"/>
    </location>
    <ligand>
        <name>Zn(2+)</name>
        <dbReference type="ChEBI" id="CHEBI:29105"/>
    </ligand>
</feature>
<sequence>MSQTAGTPRSVNCPTCGKAVQWTAASTWRPFCSARCRQIDLGAWATESYRVAAANPPDGDADDSSR</sequence>
<evidence type="ECO:0000256" key="1">
    <source>
        <dbReference type="ARBA" id="ARBA00022723"/>
    </source>
</evidence>
<reference evidence="4 5" key="1">
    <citation type="submission" date="2018-03" db="EMBL/GenBank/DDBJ databases">
        <authorList>
            <person name="Keele B.F."/>
        </authorList>
    </citation>
    <scope>NUCLEOTIDE SEQUENCE [LARGE SCALE GENOMIC DNA]</scope>
    <source>
        <strain evidence="4 5">D20</strain>
    </source>
</reference>
<keyword evidence="2 3" id="KW-0862">Zinc</keyword>
<feature type="binding site" evidence="3">
    <location>
        <position position="13"/>
    </location>
    <ligand>
        <name>Zn(2+)</name>
        <dbReference type="ChEBI" id="CHEBI:29105"/>
    </ligand>
</feature>
<dbReference type="Pfam" id="PF03884">
    <property type="entry name" value="YacG"/>
    <property type="match status" value="1"/>
</dbReference>
<dbReference type="EMBL" id="PZKC01000012">
    <property type="protein sequence ID" value="PTD95498.1"/>
    <property type="molecule type" value="Genomic_DNA"/>
</dbReference>
<dbReference type="RefSeq" id="WP_107494280.1">
    <property type="nucleotide sequence ID" value="NZ_PZKC01000012.1"/>
</dbReference>
<comment type="similarity">
    <text evidence="3">Belongs to the DNA gyrase inhibitor YacG family.</text>
</comment>
<name>A0A2T4ICN0_9RHOO</name>